<proteinExistence type="predicted"/>
<dbReference type="PANTHER" id="PTHR43656">
    <property type="entry name" value="BINDING OXIDOREDUCTASE, PUTATIVE (AFU_ORTHOLOGUE AFUA_2G08260)-RELATED"/>
    <property type="match status" value="1"/>
</dbReference>
<accession>A0ABZ3IGQ4</accession>
<evidence type="ECO:0000313" key="5">
    <source>
        <dbReference type="Proteomes" id="UP000216752"/>
    </source>
</evidence>
<keyword evidence="5" id="KW-1185">Reference proteome</keyword>
<organism evidence="4 5">
    <name type="scientific">Sporomusa silvacetica DSM 10669</name>
    <dbReference type="NCBI Taxonomy" id="1123289"/>
    <lineage>
        <taxon>Bacteria</taxon>
        <taxon>Bacillati</taxon>
        <taxon>Bacillota</taxon>
        <taxon>Negativicutes</taxon>
        <taxon>Selenomonadales</taxon>
        <taxon>Sporomusaceae</taxon>
        <taxon>Sporomusa</taxon>
    </lineage>
</organism>
<dbReference type="InterPro" id="IPR001155">
    <property type="entry name" value="OxRdtase_FMN_N"/>
</dbReference>
<evidence type="ECO:0000256" key="2">
    <source>
        <dbReference type="ARBA" id="ARBA00023002"/>
    </source>
</evidence>
<protein>
    <submittedName>
        <fullName evidence="4">NADH oxidase</fullName>
        <ecNumber evidence="4">1.-.-.-</ecNumber>
    </submittedName>
</protein>
<feature type="domain" description="NADH:flavin oxidoreductase/NADH oxidase N-terminal" evidence="3">
    <location>
        <begin position="18"/>
        <end position="349"/>
    </location>
</feature>
<dbReference type="InterPro" id="IPR051799">
    <property type="entry name" value="NADH_flavin_oxidoreductase"/>
</dbReference>
<dbReference type="CDD" id="cd02803">
    <property type="entry name" value="OYE_like_FMN_family"/>
    <property type="match status" value="1"/>
</dbReference>
<dbReference type="InterPro" id="IPR013785">
    <property type="entry name" value="Aldolase_TIM"/>
</dbReference>
<dbReference type="Gene3D" id="3.20.20.70">
    <property type="entry name" value="Aldolase class I"/>
    <property type="match status" value="1"/>
</dbReference>
<keyword evidence="2 4" id="KW-0560">Oxidoreductase</keyword>
<reference evidence="4" key="1">
    <citation type="submission" date="2024-05" db="EMBL/GenBank/DDBJ databases">
        <title>Isolation and characterization of Sporomusa carbonis sp. nov., a carboxydotrophic hydrogenogen in the genus of Sporomusa isolated from a charcoal burning pile.</title>
        <authorList>
            <person name="Boeer T."/>
            <person name="Rosenbaum F."/>
            <person name="Eysell L."/>
            <person name="Mueller V."/>
            <person name="Daniel R."/>
            <person name="Poehlein A."/>
        </authorList>
    </citation>
    <scope>NUCLEOTIDE SEQUENCE [LARGE SCALE GENOMIC DNA]</scope>
    <source>
        <strain evidence="4">DSM 10669</strain>
    </source>
</reference>
<gene>
    <name evidence="4" type="ORF">SPSIL_006850</name>
</gene>
<keyword evidence="1" id="KW-0285">Flavoprotein</keyword>
<dbReference type="EC" id="1.-.-.-" evidence="4"/>
<evidence type="ECO:0000313" key="4">
    <source>
        <dbReference type="EMBL" id="XFO64583.1"/>
    </source>
</evidence>
<name>A0ABZ3IGQ4_9FIRM</name>
<dbReference type="SUPFAM" id="SSF51395">
    <property type="entry name" value="FMN-linked oxidoreductases"/>
    <property type="match status" value="1"/>
</dbReference>
<dbReference type="GO" id="GO:0016491">
    <property type="term" value="F:oxidoreductase activity"/>
    <property type="evidence" value="ECO:0007669"/>
    <property type="project" value="UniProtKB-KW"/>
</dbReference>
<dbReference type="Proteomes" id="UP000216752">
    <property type="component" value="Chromosome"/>
</dbReference>
<dbReference type="PANTHER" id="PTHR43656:SF2">
    <property type="entry name" value="BINDING OXIDOREDUCTASE, PUTATIVE (AFU_ORTHOLOGUE AFUA_2G08260)-RELATED"/>
    <property type="match status" value="1"/>
</dbReference>
<dbReference type="Pfam" id="PF00724">
    <property type="entry name" value="Oxidored_FMN"/>
    <property type="match status" value="1"/>
</dbReference>
<evidence type="ECO:0000256" key="1">
    <source>
        <dbReference type="ARBA" id="ARBA00022630"/>
    </source>
</evidence>
<evidence type="ECO:0000259" key="3">
    <source>
        <dbReference type="Pfam" id="PF00724"/>
    </source>
</evidence>
<dbReference type="EMBL" id="CP155573">
    <property type="protein sequence ID" value="XFO64583.1"/>
    <property type="molecule type" value="Genomic_DNA"/>
</dbReference>
<sequence>MDRSRDLKYYAGGQKLKKLFEHSSIKDMQLKNRFFRAAVWEKLATEDGHLTSELSRQYEELAKGNVGTIITGYAYITKDEQPNPCMMGIYSDDFISEYKILTDTVHRYGANIIMQIVYGGSMTQLNPPSENILGPSAVKNELTGITPIAMTKKDISYIVKAFANAARRSKEAGFDGVELHAAHGYLLSQFLSPHYNQRADEYGGSLENRARILLEVVQAVRAEVGERFPIIAKLNSEDFMEDGITQRESIVVAKLMEQNGLDAVDVSGGNPSDPNVIKNNLTPSRSKIILKKQQSYFKEYAQKLATEISIPVILTGGNRSYDVMENILNTTNIAYFGLARLLISEPNLIGIWTAGDLKTPKCVSCNRCHSTSGSRCILA</sequence>